<comment type="caution">
    <text evidence="1">The sequence shown here is derived from an EMBL/GenBank/DDBJ whole genome shotgun (WGS) entry which is preliminary data.</text>
</comment>
<evidence type="ECO:0000313" key="1">
    <source>
        <dbReference type="EMBL" id="MPM44576.1"/>
    </source>
</evidence>
<protein>
    <submittedName>
        <fullName evidence="1">Uncharacterized protein</fullName>
    </submittedName>
</protein>
<accession>A0A644ZV27</accession>
<organism evidence="1">
    <name type="scientific">bioreactor metagenome</name>
    <dbReference type="NCBI Taxonomy" id="1076179"/>
    <lineage>
        <taxon>unclassified sequences</taxon>
        <taxon>metagenomes</taxon>
        <taxon>ecological metagenomes</taxon>
    </lineage>
</organism>
<dbReference type="AlphaFoldDB" id="A0A644ZV27"/>
<sequence length="131" mass="14664">MSTVRSLVQSTLDNAVLSAGVHSFWQKKNEIKNDTNPDEYIVYTFDGAENGVFADNEPLMKRKDITLRYYCREEKIETEAGRAAVEGRIETILAAMKAAGFVTSTGAFDAGDIDDIGYMTTVIEFFYKRVV</sequence>
<dbReference type="EMBL" id="VSSQ01010529">
    <property type="protein sequence ID" value="MPM44576.1"/>
    <property type="molecule type" value="Genomic_DNA"/>
</dbReference>
<proteinExistence type="predicted"/>
<name>A0A644ZV27_9ZZZZ</name>
<reference evidence="1" key="1">
    <citation type="submission" date="2019-08" db="EMBL/GenBank/DDBJ databases">
        <authorList>
            <person name="Kucharzyk K."/>
            <person name="Murdoch R.W."/>
            <person name="Higgins S."/>
            <person name="Loffler F."/>
        </authorList>
    </citation>
    <scope>NUCLEOTIDE SEQUENCE</scope>
</reference>
<gene>
    <name evidence="1" type="ORF">SDC9_91255</name>
</gene>